<name>A0AAD7LGJ0_QUISA</name>
<organism evidence="1 2">
    <name type="scientific">Quillaja saponaria</name>
    <name type="common">Soap bark tree</name>
    <dbReference type="NCBI Taxonomy" id="32244"/>
    <lineage>
        <taxon>Eukaryota</taxon>
        <taxon>Viridiplantae</taxon>
        <taxon>Streptophyta</taxon>
        <taxon>Embryophyta</taxon>
        <taxon>Tracheophyta</taxon>
        <taxon>Spermatophyta</taxon>
        <taxon>Magnoliopsida</taxon>
        <taxon>eudicotyledons</taxon>
        <taxon>Gunneridae</taxon>
        <taxon>Pentapetalae</taxon>
        <taxon>rosids</taxon>
        <taxon>fabids</taxon>
        <taxon>Fabales</taxon>
        <taxon>Quillajaceae</taxon>
        <taxon>Quillaja</taxon>
    </lineage>
</organism>
<protein>
    <submittedName>
        <fullName evidence="1">Uncharacterized protein</fullName>
    </submittedName>
</protein>
<dbReference type="AlphaFoldDB" id="A0AAD7LGJ0"/>
<comment type="caution">
    <text evidence="1">The sequence shown here is derived from an EMBL/GenBank/DDBJ whole genome shotgun (WGS) entry which is preliminary data.</text>
</comment>
<dbReference type="EMBL" id="JARAOO010000008">
    <property type="protein sequence ID" value="KAJ7957756.1"/>
    <property type="molecule type" value="Genomic_DNA"/>
</dbReference>
<sequence length="92" mass="10492">MHITMKFRLGFKFDPSNARLAEAVQEKSWARGSDTHFFVIGLQIWYLMEESSSPANRSNPLQESINQGMLCMMSDESGAHSLPWSLTVRRVT</sequence>
<accession>A0AAD7LGJ0</accession>
<evidence type="ECO:0000313" key="2">
    <source>
        <dbReference type="Proteomes" id="UP001163823"/>
    </source>
</evidence>
<dbReference type="KEGG" id="qsa:O6P43_018584"/>
<evidence type="ECO:0000313" key="1">
    <source>
        <dbReference type="EMBL" id="KAJ7957756.1"/>
    </source>
</evidence>
<gene>
    <name evidence="1" type="ORF">O6P43_018584</name>
</gene>
<reference evidence="1" key="1">
    <citation type="journal article" date="2023" name="Science">
        <title>Elucidation of the pathway for biosynthesis of saponin adjuvants from the soapbark tree.</title>
        <authorList>
            <person name="Reed J."/>
            <person name="Orme A."/>
            <person name="El-Demerdash A."/>
            <person name="Owen C."/>
            <person name="Martin L.B.B."/>
            <person name="Misra R.C."/>
            <person name="Kikuchi S."/>
            <person name="Rejzek M."/>
            <person name="Martin A.C."/>
            <person name="Harkess A."/>
            <person name="Leebens-Mack J."/>
            <person name="Louveau T."/>
            <person name="Stephenson M.J."/>
            <person name="Osbourn A."/>
        </authorList>
    </citation>
    <scope>NUCLEOTIDE SEQUENCE</scope>
    <source>
        <strain evidence="1">S10</strain>
    </source>
</reference>
<proteinExistence type="predicted"/>
<keyword evidence="2" id="KW-1185">Reference proteome</keyword>
<dbReference type="Proteomes" id="UP001163823">
    <property type="component" value="Chromosome 8"/>
</dbReference>